<gene>
    <name evidence="2" type="ORF">HaLaN_15075</name>
</gene>
<dbReference type="AlphaFoldDB" id="A0A699ZA60"/>
<organism evidence="2 3">
    <name type="scientific">Haematococcus lacustris</name>
    <name type="common">Green alga</name>
    <name type="synonym">Haematococcus pluvialis</name>
    <dbReference type="NCBI Taxonomy" id="44745"/>
    <lineage>
        <taxon>Eukaryota</taxon>
        <taxon>Viridiplantae</taxon>
        <taxon>Chlorophyta</taxon>
        <taxon>core chlorophytes</taxon>
        <taxon>Chlorophyceae</taxon>
        <taxon>CS clade</taxon>
        <taxon>Chlamydomonadales</taxon>
        <taxon>Haematococcaceae</taxon>
        <taxon>Haematococcus</taxon>
    </lineage>
</organism>
<keyword evidence="3" id="KW-1185">Reference proteome</keyword>
<reference evidence="2 3" key="1">
    <citation type="submission" date="2020-02" db="EMBL/GenBank/DDBJ databases">
        <title>Draft genome sequence of Haematococcus lacustris strain NIES-144.</title>
        <authorList>
            <person name="Morimoto D."/>
            <person name="Nakagawa S."/>
            <person name="Yoshida T."/>
            <person name="Sawayama S."/>
        </authorList>
    </citation>
    <scope>NUCLEOTIDE SEQUENCE [LARGE SCALE GENOMIC DNA]</scope>
    <source>
        <strain evidence="2 3">NIES-144</strain>
    </source>
</reference>
<dbReference type="Pfam" id="PF08524">
    <property type="entry name" value="rRNA_processing"/>
    <property type="match status" value="1"/>
</dbReference>
<name>A0A699ZA60_HAELA</name>
<evidence type="ECO:0000313" key="2">
    <source>
        <dbReference type="EMBL" id="GFH18300.1"/>
    </source>
</evidence>
<evidence type="ECO:0000256" key="1">
    <source>
        <dbReference type="SAM" id="MobiDB-lite"/>
    </source>
</evidence>
<feature type="compositionally biased region" description="Low complexity" evidence="1">
    <location>
        <begin position="136"/>
        <end position="154"/>
    </location>
</feature>
<dbReference type="InterPro" id="IPR013730">
    <property type="entry name" value="Fyv7/TAP26"/>
</dbReference>
<dbReference type="Proteomes" id="UP000485058">
    <property type="component" value="Unassembled WGS sequence"/>
</dbReference>
<feature type="compositionally biased region" description="Low complexity" evidence="1">
    <location>
        <begin position="116"/>
        <end position="128"/>
    </location>
</feature>
<feature type="region of interest" description="Disordered" evidence="1">
    <location>
        <begin position="1"/>
        <end position="154"/>
    </location>
</feature>
<proteinExistence type="predicted"/>
<feature type="compositionally biased region" description="Basic residues" evidence="1">
    <location>
        <begin position="16"/>
        <end position="32"/>
    </location>
</feature>
<comment type="caution">
    <text evidence="2">The sequence shown here is derived from an EMBL/GenBank/DDBJ whole genome shotgun (WGS) entry which is preliminary data.</text>
</comment>
<accession>A0A699ZA60</accession>
<protein>
    <submittedName>
        <fullName evidence="2">Uncharacterized protein</fullName>
    </submittedName>
</protein>
<feature type="compositionally biased region" description="Low complexity" evidence="1">
    <location>
        <begin position="70"/>
        <end position="89"/>
    </location>
</feature>
<evidence type="ECO:0000313" key="3">
    <source>
        <dbReference type="Proteomes" id="UP000485058"/>
    </source>
</evidence>
<feature type="compositionally biased region" description="Basic and acidic residues" evidence="1">
    <location>
        <begin position="57"/>
        <end position="69"/>
    </location>
</feature>
<dbReference type="EMBL" id="BLLF01001280">
    <property type="protein sequence ID" value="GFH18300.1"/>
    <property type="molecule type" value="Genomic_DNA"/>
</dbReference>
<sequence length="180" mass="19620">MSSAGNSYDKREKIAKQKARQLAKKSKLKRLLGRMDGAPCTAPVDNVAALDQLLSSSRDDTASGKKADSNGKQLGNEQLGGKQLKGQQLESKEGPAQASVGQASRPLSRMQRLMSQAAQHKADMAAARQAEEAARAAHSAYAQQAQKGRQQQKQAFFKRTRTGQPLMRYRVEKILQALQS</sequence>